<dbReference type="Proteomes" id="UP000678499">
    <property type="component" value="Unassembled WGS sequence"/>
</dbReference>
<proteinExistence type="predicted"/>
<evidence type="ECO:0000256" key="2">
    <source>
        <dbReference type="SAM" id="Phobius"/>
    </source>
</evidence>
<sequence length="592" mass="65488">MVHLTALWQAMVMLMVLIVIIFGAFRYLLYATRAPTQVALQRLQELRHRGRCCITTTTTTTTIISSVRVAQQGVDGHDETRGAEPALGPVGPSNPLLGSVELVASGGADALHRGHGCQVDGADGRQTRVHGQVAAKCNLREEQNINKEKKPVCCVDENFSYLFIGTSKDKSPADQDIDDHGAAVAATAPVLADVAAAGGQHTAAGLLADGGLAVAFASVAVLVKVIKLKEEFQMEPFSLSMFVEENLDDAKVFNSWGLRNIIVHAASGISMEMQEQYNAGYIGWCGHWLHSDLLRFKELSLGAGLEAALNFLEYKACWKLAASPVEYLSSFWTLERYADTFSSQVVGLDENGACDENVMAVDENGGMTMGCWKSKHLPPNPYSGLTKYQLKVLREMSLREEDIASWHEWWFTTFPSGLMPRSSFRLVFEKYCPKYPFGVTNPYCDVVFDRVMEDTRNQPLGLGVFLLIHSMRMKNGLEDRLAWFHYLSTVDSTDSVDPERLKEIMKAVMLLKGEQRSEAELEEVADRTCKNLGCCEQNLRGVIRMSIGLHDNLHSDNSHSDNSHSDNSHSATTHTATTHITEFVSLNFVRLS</sequence>
<keyword evidence="2" id="KW-0472">Membrane</keyword>
<gene>
    <name evidence="3" type="ORF">NMOB1V02_LOCUS5455</name>
</gene>
<evidence type="ECO:0000313" key="3">
    <source>
        <dbReference type="EMBL" id="CAD7277728.1"/>
    </source>
</evidence>
<keyword evidence="4" id="KW-1185">Reference proteome</keyword>
<protein>
    <submittedName>
        <fullName evidence="3">Uncharacterized protein</fullName>
    </submittedName>
</protein>
<dbReference type="SUPFAM" id="SSF47473">
    <property type="entry name" value="EF-hand"/>
    <property type="match status" value="1"/>
</dbReference>
<dbReference type="InterPro" id="IPR011992">
    <property type="entry name" value="EF-hand-dom_pair"/>
</dbReference>
<feature type="transmembrane region" description="Helical" evidence="2">
    <location>
        <begin position="6"/>
        <end position="29"/>
    </location>
</feature>
<dbReference type="Gene3D" id="1.10.238.10">
    <property type="entry name" value="EF-hand"/>
    <property type="match status" value="1"/>
</dbReference>
<dbReference type="EMBL" id="OA883025">
    <property type="protein sequence ID" value="CAD7277728.1"/>
    <property type="molecule type" value="Genomic_DNA"/>
</dbReference>
<name>A0A7R9BNX2_9CRUS</name>
<evidence type="ECO:0000256" key="1">
    <source>
        <dbReference type="SAM" id="MobiDB-lite"/>
    </source>
</evidence>
<reference evidence="3" key="1">
    <citation type="submission" date="2020-11" db="EMBL/GenBank/DDBJ databases">
        <authorList>
            <person name="Tran Van P."/>
        </authorList>
    </citation>
    <scope>NUCLEOTIDE SEQUENCE</scope>
</reference>
<dbReference type="EMBL" id="CAJPEX010000988">
    <property type="protein sequence ID" value="CAG0917880.1"/>
    <property type="molecule type" value="Genomic_DNA"/>
</dbReference>
<evidence type="ECO:0000313" key="4">
    <source>
        <dbReference type="Proteomes" id="UP000678499"/>
    </source>
</evidence>
<organism evidence="3">
    <name type="scientific">Notodromas monacha</name>
    <dbReference type="NCBI Taxonomy" id="399045"/>
    <lineage>
        <taxon>Eukaryota</taxon>
        <taxon>Metazoa</taxon>
        <taxon>Ecdysozoa</taxon>
        <taxon>Arthropoda</taxon>
        <taxon>Crustacea</taxon>
        <taxon>Oligostraca</taxon>
        <taxon>Ostracoda</taxon>
        <taxon>Podocopa</taxon>
        <taxon>Podocopida</taxon>
        <taxon>Cypridocopina</taxon>
        <taxon>Cypridoidea</taxon>
        <taxon>Cyprididae</taxon>
        <taxon>Notodromas</taxon>
    </lineage>
</organism>
<accession>A0A7R9BNX2</accession>
<keyword evidence="2" id="KW-0812">Transmembrane</keyword>
<feature type="compositionally biased region" description="Basic and acidic residues" evidence="1">
    <location>
        <begin position="554"/>
        <end position="567"/>
    </location>
</feature>
<feature type="region of interest" description="Disordered" evidence="1">
    <location>
        <begin position="554"/>
        <end position="574"/>
    </location>
</feature>
<keyword evidence="2" id="KW-1133">Transmembrane helix</keyword>
<dbReference type="AlphaFoldDB" id="A0A7R9BNX2"/>